<sequence length="71" mass="8241">MGLRCLLCLFVNLEKKSVLQAAAQNVPNGNDGMVALICIVSKARQEHTRTFQFHWLNQLWNRDDWLAQTRK</sequence>
<evidence type="ECO:0008006" key="4">
    <source>
        <dbReference type="Google" id="ProtNLM"/>
    </source>
</evidence>
<keyword evidence="3" id="KW-1185">Reference proteome</keyword>
<evidence type="ECO:0000256" key="1">
    <source>
        <dbReference type="SAM" id="SignalP"/>
    </source>
</evidence>
<organism evidence="2 3">
    <name type="scientific">Ramazzottius varieornatus</name>
    <name type="common">Water bear</name>
    <name type="synonym">Tardigrade</name>
    <dbReference type="NCBI Taxonomy" id="947166"/>
    <lineage>
        <taxon>Eukaryota</taxon>
        <taxon>Metazoa</taxon>
        <taxon>Ecdysozoa</taxon>
        <taxon>Tardigrada</taxon>
        <taxon>Eutardigrada</taxon>
        <taxon>Parachela</taxon>
        <taxon>Hypsibioidea</taxon>
        <taxon>Ramazzottiidae</taxon>
        <taxon>Ramazzottius</taxon>
    </lineage>
</organism>
<name>A0A1D1V4Z9_RAMVA</name>
<dbReference type="AlphaFoldDB" id="A0A1D1V4Z9"/>
<dbReference type="EMBL" id="BDGG01000003">
    <property type="protein sequence ID" value="GAU95052.1"/>
    <property type="molecule type" value="Genomic_DNA"/>
</dbReference>
<feature type="chain" id="PRO_5008898033" description="Secreted protein" evidence="1">
    <location>
        <begin position="22"/>
        <end position="71"/>
    </location>
</feature>
<proteinExistence type="predicted"/>
<feature type="signal peptide" evidence="1">
    <location>
        <begin position="1"/>
        <end position="21"/>
    </location>
</feature>
<accession>A0A1D1V4Z9</accession>
<reference evidence="2 3" key="1">
    <citation type="journal article" date="2016" name="Nat. Commun.">
        <title>Extremotolerant tardigrade genome and improved radiotolerance of human cultured cells by tardigrade-unique protein.</title>
        <authorList>
            <person name="Hashimoto T."/>
            <person name="Horikawa D.D."/>
            <person name="Saito Y."/>
            <person name="Kuwahara H."/>
            <person name="Kozuka-Hata H."/>
            <person name="Shin-I T."/>
            <person name="Minakuchi Y."/>
            <person name="Ohishi K."/>
            <person name="Motoyama A."/>
            <person name="Aizu T."/>
            <person name="Enomoto A."/>
            <person name="Kondo K."/>
            <person name="Tanaka S."/>
            <person name="Hara Y."/>
            <person name="Koshikawa S."/>
            <person name="Sagara H."/>
            <person name="Miura T."/>
            <person name="Yokobori S."/>
            <person name="Miyagawa K."/>
            <person name="Suzuki Y."/>
            <person name="Kubo T."/>
            <person name="Oyama M."/>
            <person name="Kohara Y."/>
            <person name="Fujiyama A."/>
            <person name="Arakawa K."/>
            <person name="Katayama T."/>
            <person name="Toyoda A."/>
            <person name="Kunieda T."/>
        </authorList>
    </citation>
    <scope>NUCLEOTIDE SEQUENCE [LARGE SCALE GENOMIC DNA]</scope>
    <source>
        <strain evidence="2 3">YOKOZUNA-1</strain>
    </source>
</reference>
<evidence type="ECO:0000313" key="3">
    <source>
        <dbReference type="Proteomes" id="UP000186922"/>
    </source>
</evidence>
<gene>
    <name evidence="2" type="primary">RvY_06733-1</name>
    <name evidence="2" type="synonym">RvY_06733.1</name>
    <name evidence="2" type="ORF">RvY_06733</name>
</gene>
<comment type="caution">
    <text evidence="2">The sequence shown here is derived from an EMBL/GenBank/DDBJ whole genome shotgun (WGS) entry which is preliminary data.</text>
</comment>
<evidence type="ECO:0000313" key="2">
    <source>
        <dbReference type="EMBL" id="GAU95052.1"/>
    </source>
</evidence>
<protein>
    <recommendedName>
        <fullName evidence="4">Secreted protein</fullName>
    </recommendedName>
</protein>
<dbReference type="Proteomes" id="UP000186922">
    <property type="component" value="Unassembled WGS sequence"/>
</dbReference>
<keyword evidence="1" id="KW-0732">Signal</keyword>